<feature type="region of interest" description="Disordered" evidence="6">
    <location>
        <begin position="1"/>
        <end position="22"/>
    </location>
</feature>
<feature type="domain" description="CusB-like beta-barrel" evidence="8">
    <location>
        <begin position="297"/>
        <end position="386"/>
    </location>
</feature>
<dbReference type="Gene3D" id="1.10.287.470">
    <property type="entry name" value="Helix hairpin bin"/>
    <property type="match status" value="2"/>
</dbReference>
<reference evidence="9 10" key="1">
    <citation type="journal article" date="2016" name="J. Microbiol.">
        <title>Dankookia rubra gen. nov., sp. nov., an alphaproteobacterium isolated from sediment of a shallow stream.</title>
        <authorList>
            <person name="Kim W.H."/>
            <person name="Kim D.H."/>
            <person name="Kang K."/>
            <person name="Ahn T.Y."/>
        </authorList>
    </citation>
    <scope>NUCLEOTIDE SEQUENCE [LARGE SCALE GENOMIC DNA]</scope>
    <source>
        <strain evidence="9 10">JCM30602</strain>
    </source>
</reference>
<evidence type="ECO:0000256" key="7">
    <source>
        <dbReference type="SAM" id="Phobius"/>
    </source>
</evidence>
<dbReference type="PRINTS" id="PR01490">
    <property type="entry name" value="RTXTOXIND"/>
</dbReference>
<dbReference type="SUPFAM" id="SSF111369">
    <property type="entry name" value="HlyD-like secretion proteins"/>
    <property type="match status" value="3"/>
</dbReference>
<evidence type="ECO:0000256" key="2">
    <source>
        <dbReference type="ARBA" id="ARBA00022692"/>
    </source>
</evidence>
<proteinExistence type="predicted"/>
<dbReference type="InterPro" id="IPR050739">
    <property type="entry name" value="MFP"/>
</dbReference>
<keyword evidence="5" id="KW-0175">Coiled coil</keyword>
<sequence>MRPERRMDIGQPSAGATRAAGEAGPRLRPAFRRALARMALLAVGAALALGAGVWLYHRFTHVLVEDARVAADMVVLSSRVPGWISTITVTEGETVARDALLVVIDERVASLQLLELDAQLDAAAARRAETEARIVVIDQQTASQREAREARVTVAEAALAEAEAQLDLARAEFARARRLMETGAGTQARFDQTRAAFDAGSQKVLGRRAEVADARAALAEVVAARGQLTVLRRQLDTLAAEERGLRLQRDRAALDLKDRTIVMPFDGVVDRTFVDAREYVTPGQRLLMVHDPAAVRVDANVKETDIRYFRPGARVSIAVDAYPGLVMEGVVERVGQAATSEFALLPNPNPSGNFTKIAQRLPVRIRVPQSEGRLSPGMMVEVEARTRE</sequence>
<evidence type="ECO:0000313" key="10">
    <source>
        <dbReference type="Proteomes" id="UP000295096"/>
    </source>
</evidence>
<gene>
    <name evidence="9" type="ORF">E2C06_31955</name>
</gene>
<evidence type="ECO:0000256" key="6">
    <source>
        <dbReference type="SAM" id="MobiDB-lite"/>
    </source>
</evidence>
<dbReference type="Gene3D" id="2.40.50.100">
    <property type="match status" value="1"/>
</dbReference>
<dbReference type="Proteomes" id="UP000295096">
    <property type="component" value="Unassembled WGS sequence"/>
</dbReference>
<keyword evidence="3 7" id="KW-1133">Transmembrane helix</keyword>
<keyword evidence="10" id="KW-1185">Reference proteome</keyword>
<dbReference type="Gene3D" id="2.40.30.170">
    <property type="match status" value="1"/>
</dbReference>
<evidence type="ECO:0000259" key="8">
    <source>
        <dbReference type="Pfam" id="PF25954"/>
    </source>
</evidence>
<comment type="subcellular location">
    <subcellularLocation>
        <location evidence="1">Membrane</location>
        <topology evidence="1">Single-pass membrane protein</topology>
    </subcellularLocation>
</comment>
<name>A0A4R5Q6R2_9PROT</name>
<dbReference type="PANTHER" id="PTHR30386">
    <property type="entry name" value="MEMBRANE FUSION SUBUNIT OF EMRAB-TOLC MULTIDRUG EFFLUX PUMP"/>
    <property type="match status" value="1"/>
</dbReference>
<evidence type="ECO:0000313" key="9">
    <source>
        <dbReference type="EMBL" id="TDH58562.1"/>
    </source>
</evidence>
<dbReference type="InterPro" id="IPR058792">
    <property type="entry name" value="Beta-barrel_RND_2"/>
</dbReference>
<dbReference type="AlphaFoldDB" id="A0A4R5Q6R2"/>
<dbReference type="GO" id="GO:0016020">
    <property type="term" value="C:membrane"/>
    <property type="evidence" value="ECO:0007669"/>
    <property type="project" value="UniProtKB-SubCell"/>
</dbReference>
<evidence type="ECO:0000256" key="5">
    <source>
        <dbReference type="SAM" id="Coils"/>
    </source>
</evidence>
<organism evidence="9 10">
    <name type="scientific">Dankookia rubra</name>
    <dbReference type="NCBI Taxonomy" id="1442381"/>
    <lineage>
        <taxon>Bacteria</taxon>
        <taxon>Pseudomonadati</taxon>
        <taxon>Pseudomonadota</taxon>
        <taxon>Alphaproteobacteria</taxon>
        <taxon>Acetobacterales</taxon>
        <taxon>Roseomonadaceae</taxon>
        <taxon>Dankookia</taxon>
    </lineage>
</organism>
<dbReference type="Pfam" id="PF25954">
    <property type="entry name" value="Beta-barrel_RND_2"/>
    <property type="match status" value="1"/>
</dbReference>
<comment type="caution">
    <text evidence="9">The sequence shown here is derived from an EMBL/GenBank/DDBJ whole genome shotgun (WGS) entry which is preliminary data.</text>
</comment>
<protein>
    <submittedName>
        <fullName evidence="9">HlyD family secretion protein</fullName>
    </submittedName>
</protein>
<evidence type="ECO:0000256" key="4">
    <source>
        <dbReference type="ARBA" id="ARBA00023136"/>
    </source>
</evidence>
<accession>A0A4R5Q6R2</accession>
<feature type="coiled-coil region" evidence="5">
    <location>
        <begin position="113"/>
        <end position="179"/>
    </location>
</feature>
<evidence type="ECO:0000256" key="3">
    <source>
        <dbReference type="ARBA" id="ARBA00022989"/>
    </source>
</evidence>
<dbReference type="PANTHER" id="PTHR30386:SF26">
    <property type="entry name" value="TRANSPORT PROTEIN COMB"/>
    <property type="match status" value="1"/>
</dbReference>
<keyword evidence="4 7" id="KW-0472">Membrane</keyword>
<evidence type="ECO:0000256" key="1">
    <source>
        <dbReference type="ARBA" id="ARBA00004167"/>
    </source>
</evidence>
<dbReference type="EMBL" id="SMSJ01000111">
    <property type="protein sequence ID" value="TDH58562.1"/>
    <property type="molecule type" value="Genomic_DNA"/>
</dbReference>
<keyword evidence="2 7" id="KW-0812">Transmembrane</keyword>
<feature type="transmembrane region" description="Helical" evidence="7">
    <location>
        <begin position="34"/>
        <end position="56"/>
    </location>
</feature>
<dbReference type="OrthoDB" id="9811754at2"/>